<sequence length="135" mass="15299">MCLDDFQTSIEAGFHSKLSQIQGKKKSEKTQVLLANVNKELSEKATIENKVIIREVGAGGRDEHDTNKDQDWTGRKRRDGSNMDMIVVELKCEAGRQAALREARMLKDLSLRNIGGARMLKMVWRTSRPKKKGKN</sequence>
<evidence type="ECO:0000313" key="2">
    <source>
        <dbReference type="EMBL" id="RNA04999.1"/>
    </source>
</evidence>
<accession>A0A3M7Q1J7</accession>
<dbReference type="AlphaFoldDB" id="A0A3M7Q1J7"/>
<gene>
    <name evidence="2" type="ORF">BpHYR1_002345</name>
</gene>
<evidence type="ECO:0000256" key="1">
    <source>
        <dbReference type="SAM" id="MobiDB-lite"/>
    </source>
</evidence>
<feature type="compositionally biased region" description="Basic and acidic residues" evidence="1">
    <location>
        <begin position="60"/>
        <end position="74"/>
    </location>
</feature>
<dbReference type="Proteomes" id="UP000276133">
    <property type="component" value="Unassembled WGS sequence"/>
</dbReference>
<dbReference type="EMBL" id="REGN01007898">
    <property type="protein sequence ID" value="RNA04999.1"/>
    <property type="molecule type" value="Genomic_DNA"/>
</dbReference>
<feature type="region of interest" description="Disordered" evidence="1">
    <location>
        <begin position="57"/>
        <end position="78"/>
    </location>
</feature>
<name>A0A3M7Q1J7_BRAPC</name>
<keyword evidence="3" id="KW-1185">Reference proteome</keyword>
<protein>
    <submittedName>
        <fullName evidence="2">Uncharacterized protein</fullName>
    </submittedName>
</protein>
<organism evidence="2 3">
    <name type="scientific">Brachionus plicatilis</name>
    <name type="common">Marine rotifer</name>
    <name type="synonym">Brachionus muelleri</name>
    <dbReference type="NCBI Taxonomy" id="10195"/>
    <lineage>
        <taxon>Eukaryota</taxon>
        <taxon>Metazoa</taxon>
        <taxon>Spiralia</taxon>
        <taxon>Gnathifera</taxon>
        <taxon>Rotifera</taxon>
        <taxon>Eurotatoria</taxon>
        <taxon>Monogononta</taxon>
        <taxon>Pseudotrocha</taxon>
        <taxon>Ploima</taxon>
        <taxon>Brachionidae</taxon>
        <taxon>Brachionus</taxon>
    </lineage>
</organism>
<proteinExistence type="predicted"/>
<comment type="caution">
    <text evidence="2">The sequence shown here is derived from an EMBL/GenBank/DDBJ whole genome shotgun (WGS) entry which is preliminary data.</text>
</comment>
<reference evidence="2 3" key="1">
    <citation type="journal article" date="2018" name="Sci. Rep.">
        <title>Genomic signatures of local adaptation to the degree of environmental predictability in rotifers.</title>
        <authorList>
            <person name="Franch-Gras L."/>
            <person name="Hahn C."/>
            <person name="Garcia-Roger E.M."/>
            <person name="Carmona M.J."/>
            <person name="Serra M."/>
            <person name="Gomez A."/>
        </authorList>
    </citation>
    <scope>NUCLEOTIDE SEQUENCE [LARGE SCALE GENOMIC DNA]</scope>
    <source>
        <strain evidence="2">HYR1</strain>
    </source>
</reference>
<evidence type="ECO:0000313" key="3">
    <source>
        <dbReference type="Proteomes" id="UP000276133"/>
    </source>
</evidence>